<feature type="domain" description="F-box" evidence="2">
    <location>
        <begin position="199"/>
        <end position="248"/>
    </location>
</feature>
<evidence type="ECO:0000313" key="4">
    <source>
        <dbReference type="Proteomes" id="UP001215151"/>
    </source>
</evidence>
<protein>
    <recommendedName>
        <fullName evidence="2">F-box domain-containing protein</fullName>
    </recommendedName>
</protein>
<sequence length="842" mass="96054">MRILLVFLMDPDARPTPKDMKLWVDVIRFVKRGARGGRAQLLHVHGAQMFFIMQGWGVYPAEYKEARRASASAVTDIIHRPRHSGGPERSIRRSSRCKCVHSAEASQQAQPELDGPERERVARARLVIVKFLTSLGLVRTRRTTTTARIFTVAESSRPILLSAVMSTVPPAKKRARVTSAERDNGVSSASKARSRTGKLAGIMQMPVDVFLQIALHLHPLDLLHLVRTSKGVRSLLLSRRNRSVWTASLSSVEGLPACPPDMSEPAYSALLFGRTCNLCGANRAGWVDYAIRLRLCKACHQTHIRPGSHILYGVDSDHARLFMAMTPCETGKDTSAAKKLQDPFKHTGKEKYYDTQLRAVASRPFPYGNFPNAGQTYDEWMKAFFAHTIAVHNHASALLEWEWETSWQRECESRELKRKFKEAVIEKLVALGYPKEDLPYSREWKRLVKQPKELTDRVWNNLRPKLEEFLRQEKERTRRNALDIRARPRREQIVKYYEDFVQGLPHTERGMMPNAADACRLPCLVELAEKNDANGDVSADEFLALTDEVMQEAEQYKVRAKETVYRIMVNELDHYPGRKQWFEEVKALSPDEALDRHWSLFQCWAKNCWKGFFTFGELHAHWRTAHPWRSWEETTPQDSPCFLGKHYMGGALLEAAGLSRDTPMTALNELVKSGRLYCSCGDPALPAPEELDWPRLAAHIYTQSDRHQTVSGQRRQVRGDDWGSRLVLKSTHEQTGPNACLKLIPEGADTAKGHERASTIDPEIRTLIEERLALRPSPDASLVCRICRDITNGTYMRFDGWRKRALPETPEGIVHHLRTWHEKTVEKEDILFWGDKGQLPVG</sequence>
<evidence type="ECO:0000313" key="3">
    <source>
        <dbReference type="EMBL" id="KAJ8469940.1"/>
    </source>
</evidence>
<gene>
    <name evidence="3" type="ORF">ONZ51_g8653</name>
</gene>
<dbReference type="InterPro" id="IPR001810">
    <property type="entry name" value="F-box_dom"/>
</dbReference>
<proteinExistence type="predicted"/>
<comment type="caution">
    <text evidence="3">The sequence shown here is derived from an EMBL/GenBank/DDBJ whole genome shotgun (WGS) entry which is preliminary data.</text>
</comment>
<keyword evidence="4" id="KW-1185">Reference proteome</keyword>
<dbReference type="InterPro" id="IPR013087">
    <property type="entry name" value="Znf_C2H2_type"/>
</dbReference>
<feature type="region of interest" description="Disordered" evidence="1">
    <location>
        <begin position="78"/>
        <end position="117"/>
    </location>
</feature>
<dbReference type="PROSITE" id="PS00028">
    <property type="entry name" value="ZINC_FINGER_C2H2_1"/>
    <property type="match status" value="1"/>
</dbReference>
<name>A0AAD7TN97_9APHY</name>
<feature type="region of interest" description="Disordered" evidence="1">
    <location>
        <begin position="172"/>
        <end position="192"/>
    </location>
</feature>
<accession>A0AAD7TN97</accession>
<dbReference type="EMBL" id="JAPEVG010000268">
    <property type="protein sequence ID" value="KAJ8469940.1"/>
    <property type="molecule type" value="Genomic_DNA"/>
</dbReference>
<dbReference type="Proteomes" id="UP001215151">
    <property type="component" value="Unassembled WGS sequence"/>
</dbReference>
<reference evidence="3" key="1">
    <citation type="submission" date="2022-11" db="EMBL/GenBank/DDBJ databases">
        <title>Genome Sequence of Cubamyces cubensis.</title>
        <authorList>
            <person name="Buettner E."/>
        </authorList>
    </citation>
    <scope>NUCLEOTIDE SEQUENCE</scope>
    <source>
        <strain evidence="3">MPL-01</strain>
    </source>
</reference>
<organism evidence="3 4">
    <name type="scientific">Trametes cubensis</name>
    <dbReference type="NCBI Taxonomy" id="1111947"/>
    <lineage>
        <taxon>Eukaryota</taxon>
        <taxon>Fungi</taxon>
        <taxon>Dikarya</taxon>
        <taxon>Basidiomycota</taxon>
        <taxon>Agaricomycotina</taxon>
        <taxon>Agaricomycetes</taxon>
        <taxon>Polyporales</taxon>
        <taxon>Polyporaceae</taxon>
        <taxon>Trametes</taxon>
    </lineage>
</organism>
<evidence type="ECO:0000256" key="1">
    <source>
        <dbReference type="SAM" id="MobiDB-lite"/>
    </source>
</evidence>
<evidence type="ECO:0000259" key="2">
    <source>
        <dbReference type="PROSITE" id="PS50181"/>
    </source>
</evidence>
<dbReference type="AlphaFoldDB" id="A0AAD7TN97"/>
<dbReference type="PROSITE" id="PS50181">
    <property type="entry name" value="FBOX"/>
    <property type="match status" value="1"/>
</dbReference>